<evidence type="ECO:0000313" key="11">
    <source>
        <dbReference type="Proteomes" id="UP000262712"/>
    </source>
</evidence>
<keyword evidence="4 7" id="KW-0812">Transmembrane</keyword>
<dbReference type="EMBL" id="NXFY01000014">
    <property type="protein sequence ID" value="PHO17622.1"/>
    <property type="molecule type" value="Genomic_DNA"/>
</dbReference>
<sequence length="226" mass="24589">MHIEPGIVQGAKIVLSYGTAAISFGFAAKFALDNIKKSGILPFVVKSLITTMLVFVFFEVFPHHAIGVSEVHLILGSTLFLIFGIAPTAFGLAFGLLIQGLFFAQFDLPQYGMNVTTLLMPLFAMSYVSSRIIPKNIAYKDIKYFDALKLSTMYQGGIVTWVAFWALYGQGFAVENLTSVLSFGAAYMSVIILEPLIDLAVLAGAKTLNSLKSSAYVEARLYNTGK</sequence>
<evidence type="ECO:0000256" key="6">
    <source>
        <dbReference type="ARBA" id="ARBA00023136"/>
    </source>
</evidence>
<reference evidence="8 11" key="2">
    <citation type="submission" date="2018-08" db="EMBL/GenBank/DDBJ databases">
        <title>Complete genome of the Arcobacter molluscorum type strain LMG 25693.</title>
        <authorList>
            <person name="Miller W.G."/>
            <person name="Yee E."/>
            <person name="Bono J.L."/>
        </authorList>
    </citation>
    <scope>NUCLEOTIDE SEQUENCE [LARGE SCALE GENOMIC DNA]</scope>
    <source>
        <strain evidence="8 11">CECT 7696</strain>
    </source>
</reference>
<evidence type="ECO:0000256" key="5">
    <source>
        <dbReference type="ARBA" id="ARBA00022989"/>
    </source>
</evidence>
<proteinExistence type="predicted"/>
<evidence type="ECO:0000256" key="1">
    <source>
        <dbReference type="ARBA" id="ARBA00004651"/>
    </source>
</evidence>
<feature type="transmembrane region" description="Helical" evidence="7">
    <location>
        <begin position="150"/>
        <end position="168"/>
    </location>
</feature>
<evidence type="ECO:0000313" key="9">
    <source>
        <dbReference type="EMBL" id="PHO17622.1"/>
    </source>
</evidence>
<name>A0A2G1DGJ6_9BACT</name>
<dbReference type="EMBL" id="CP032098">
    <property type="protein sequence ID" value="AXX92509.1"/>
    <property type="molecule type" value="Genomic_DNA"/>
</dbReference>
<protein>
    <submittedName>
        <fullName evidence="9">Cobalt transporter</fullName>
    </submittedName>
</protein>
<dbReference type="KEGG" id="amol:AMOL_1540"/>
<evidence type="ECO:0000256" key="4">
    <source>
        <dbReference type="ARBA" id="ARBA00022692"/>
    </source>
</evidence>
<evidence type="ECO:0000313" key="10">
    <source>
        <dbReference type="Proteomes" id="UP000221222"/>
    </source>
</evidence>
<evidence type="ECO:0000256" key="7">
    <source>
        <dbReference type="SAM" id="Phobius"/>
    </source>
</evidence>
<dbReference type="Proteomes" id="UP000262712">
    <property type="component" value="Chromosome"/>
</dbReference>
<accession>A0A2G1DGJ6</accession>
<reference evidence="9 10" key="1">
    <citation type="submission" date="2017-09" db="EMBL/GenBank/DDBJ databases">
        <title>Arcobacter canalis sp. nov., a new species isolated from a water canal contaminated with urban sewage.</title>
        <authorList>
            <person name="Perez-Cataluna A."/>
            <person name="Salas-Masso N."/>
            <person name="Figueras M.J."/>
        </authorList>
    </citation>
    <scope>NUCLEOTIDE SEQUENCE [LARGE SCALE GENOMIC DNA]</scope>
    <source>
        <strain evidence="9 10">F98-3</strain>
    </source>
</reference>
<evidence type="ECO:0000313" key="8">
    <source>
        <dbReference type="EMBL" id="AXX92509.1"/>
    </source>
</evidence>
<feature type="transmembrane region" description="Helical" evidence="7">
    <location>
        <begin position="180"/>
        <end position="203"/>
    </location>
</feature>
<feature type="transmembrane region" description="Helical" evidence="7">
    <location>
        <begin position="12"/>
        <end position="32"/>
    </location>
</feature>
<dbReference type="Pfam" id="PF01891">
    <property type="entry name" value="CbiM"/>
    <property type="match status" value="1"/>
</dbReference>
<keyword evidence="3" id="KW-1003">Cell membrane</keyword>
<dbReference type="GO" id="GO:0000041">
    <property type="term" value="P:transition metal ion transport"/>
    <property type="evidence" value="ECO:0007669"/>
    <property type="project" value="InterPro"/>
</dbReference>
<dbReference type="Proteomes" id="UP000221222">
    <property type="component" value="Unassembled WGS sequence"/>
</dbReference>
<comment type="subcellular location">
    <subcellularLocation>
        <location evidence="1">Cell membrane</location>
        <topology evidence="1">Multi-pass membrane protein</topology>
    </subcellularLocation>
</comment>
<keyword evidence="5 7" id="KW-1133">Transmembrane helix</keyword>
<evidence type="ECO:0000256" key="3">
    <source>
        <dbReference type="ARBA" id="ARBA00022475"/>
    </source>
</evidence>
<evidence type="ECO:0000256" key="2">
    <source>
        <dbReference type="ARBA" id="ARBA00022448"/>
    </source>
</evidence>
<keyword evidence="2" id="KW-0813">Transport</keyword>
<organism evidence="9 10">
    <name type="scientific">Malaciobacter molluscorum LMG 25693</name>
    <dbReference type="NCBI Taxonomy" id="870501"/>
    <lineage>
        <taxon>Bacteria</taxon>
        <taxon>Pseudomonadati</taxon>
        <taxon>Campylobacterota</taxon>
        <taxon>Epsilonproteobacteria</taxon>
        <taxon>Campylobacterales</taxon>
        <taxon>Arcobacteraceae</taxon>
        <taxon>Malaciobacter</taxon>
    </lineage>
</organism>
<keyword evidence="6 7" id="KW-0472">Membrane</keyword>
<dbReference type="Gene3D" id="1.10.1760.20">
    <property type="match status" value="1"/>
</dbReference>
<gene>
    <name evidence="8" type="ORF">AMOL_1540</name>
    <name evidence="9" type="ORF">CPU12_09275</name>
</gene>
<feature type="transmembrane region" description="Helical" evidence="7">
    <location>
        <begin position="73"/>
        <end position="99"/>
    </location>
</feature>
<feature type="transmembrane region" description="Helical" evidence="7">
    <location>
        <begin position="111"/>
        <end position="129"/>
    </location>
</feature>
<dbReference type="RefSeq" id="WP_099342835.1">
    <property type="nucleotide sequence ID" value="NZ_CP032098.1"/>
</dbReference>
<dbReference type="GO" id="GO:0005886">
    <property type="term" value="C:plasma membrane"/>
    <property type="evidence" value="ECO:0007669"/>
    <property type="project" value="UniProtKB-SubCell"/>
</dbReference>
<keyword evidence="10" id="KW-1185">Reference proteome</keyword>
<dbReference type="InterPro" id="IPR002751">
    <property type="entry name" value="CbiM/NikMN"/>
</dbReference>
<feature type="transmembrane region" description="Helical" evidence="7">
    <location>
        <begin position="38"/>
        <end position="61"/>
    </location>
</feature>
<dbReference type="AlphaFoldDB" id="A0A2G1DGJ6"/>